<proteinExistence type="inferred from homology"/>
<dbReference type="SUPFAM" id="SSF54373">
    <property type="entry name" value="FAD-linked reductases, C-terminal domain"/>
    <property type="match status" value="1"/>
</dbReference>
<dbReference type="PANTHER" id="PTHR13847">
    <property type="entry name" value="SARCOSINE DEHYDROGENASE-RELATED"/>
    <property type="match status" value="1"/>
</dbReference>
<sequence>MIAGEKSLADSPKEQRPRKLSGKRTVIIVKPLERSVTSAYELAQLGYQVTVIDKHLFPAMETSFANGGQLSACNAEVWNQKSTVLKGIKWMAKKNAPLLLNPSFDLHKYAWLVEFLGNIKHYEENTQNTVKMALLARQRLFNIAEQEGIDFDLEKRGILHFYHSEYDYKVATSVNELLCKGGLERHAVTNEEIKSIEPSLMGEYYGGFYCPGDATGDIHKFTTGLAKATEKYGVKYLFGMEVVDVEHTANGVNIKYHSSVENMEGSSVAIEQLSADAVVICGGVGSYQLANQLGDRVNVYPVKGYSITVQLDDEKSINGAPWVSLLDESAKIVTSRLGANRLRIAGTAEFNGYNRDIRSDRIQPLTDWVNKNFDISTEHCIPWAGLRPMMPNMMPVVKRGKRERVFYNTGHGHLGWTLSAATAVMISQEIASSHPI</sequence>
<accession>A0A7R9M3A3</accession>
<dbReference type="OrthoDB" id="498204at2759"/>
<dbReference type="AlphaFoldDB" id="A0A7R9M3A3"/>
<feature type="region of interest" description="Disordered" evidence="2">
    <location>
        <begin position="1"/>
        <end position="20"/>
    </location>
</feature>
<dbReference type="InterPro" id="IPR036188">
    <property type="entry name" value="FAD/NAD-bd_sf"/>
</dbReference>
<feature type="compositionally biased region" description="Basic and acidic residues" evidence="2">
    <location>
        <begin position="7"/>
        <end position="17"/>
    </location>
</feature>
<dbReference type="InterPro" id="IPR006076">
    <property type="entry name" value="FAD-dep_OxRdtase"/>
</dbReference>
<dbReference type="PANTHER" id="PTHR13847:SF280">
    <property type="entry name" value="D-AMINO ACID DEHYDROGENASE"/>
    <property type="match status" value="1"/>
</dbReference>
<gene>
    <name evidence="4" type="ORF">ONB1V03_LOCUS8372</name>
</gene>
<dbReference type="Gene3D" id="3.50.50.60">
    <property type="entry name" value="FAD/NAD(P)-binding domain"/>
    <property type="match status" value="1"/>
</dbReference>
<dbReference type="NCBIfam" id="NF009074">
    <property type="entry name" value="PRK12409.1"/>
    <property type="match status" value="1"/>
</dbReference>
<comment type="similarity">
    <text evidence="1">Belongs to the DadA oxidoreductase family.</text>
</comment>
<reference evidence="4" key="1">
    <citation type="submission" date="2020-11" db="EMBL/GenBank/DDBJ databases">
        <authorList>
            <person name="Tran Van P."/>
        </authorList>
    </citation>
    <scope>NUCLEOTIDE SEQUENCE</scope>
</reference>
<evidence type="ECO:0000313" key="5">
    <source>
        <dbReference type="Proteomes" id="UP000728032"/>
    </source>
</evidence>
<keyword evidence="5" id="KW-1185">Reference proteome</keyword>
<organism evidence="4">
    <name type="scientific">Oppiella nova</name>
    <dbReference type="NCBI Taxonomy" id="334625"/>
    <lineage>
        <taxon>Eukaryota</taxon>
        <taxon>Metazoa</taxon>
        <taxon>Ecdysozoa</taxon>
        <taxon>Arthropoda</taxon>
        <taxon>Chelicerata</taxon>
        <taxon>Arachnida</taxon>
        <taxon>Acari</taxon>
        <taxon>Acariformes</taxon>
        <taxon>Sarcoptiformes</taxon>
        <taxon>Oribatida</taxon>
        <taxon>Brachypylina</taxon>
        <taxon>Oppioidea</taxon>
        <taxon>Oppiidae</taxon>
        <taxon>Oppiella</taxon>
    </lineage>
</organism>
<evidence type="ECO:0000256" key="2">
    <source>
        <dbReference type="SAM" id="MobiDB-lite"/>
    </source>
</evidence>
<evidence type="ECO:0000256" key="1">
    <source>
        <dbReference type="ARBA" id="ARBA00009410"/>
    </source>
</evidence>
<dbReference type="Gene3D" id="3.30.9.10">
    <property type="entry name" value="D-Amino Acid Oxidase, subunit A, domain 2"/>
    <property type="match status" value="1"/>
</dbReference>
<dbReference type="Pfam" id="PF01266">
    <property type="entry name" value="DAO"/>
    <property type="match status" value="1"/>
</dbReference>
<feature type="domain" description="FAD dependent oxidoreductase" evidence="3">
    <location>
        <begin position="36"/>
        <end position="427"/>
    </location>
</feature>
<dbReference type="SUPFAM" id="SSF51905">
    <property type="entry name" value="FAD/NAD(P)-binding domain"/>
    <property type="match status" value="1"/>
</dbReference>
<protein>
    <recommendedName>
        <fullName evidence="3">FAD dependent oxidoreductase domain-containing protein</fullName>
    </recommendedName>
</protein>
<dbReference type="GO" id="GO:0008718">
    <property type="term" value="F:D-amino-acid dehydrogenase activity"/>
    <property type="evidence" value="ECO:0007669"/>
    <property type="project" value="TreeGrafter"/>
</dbReference>
<dbReference type="EMBL" id="CAJPVJ010004757">
    <property type="protein sequence ID" value="CAG2168888.1"/>
    <property type="molecule type" value="Genomic_DNA"/>
</dbReference>
<name>A0A7R9M3A3_9ACAR</name>
<evidence type="ECO:0000313" key="4">
    <source>
        <dbReference type="EMBL" id="CAD7651582.1"/>
    </source>
</evidence>
<dbReference type="Proteomes" id="UP000728032">
    <property type="component" value="Unassembled WGS sequence"/>
</dbReference>
<dbReference type="GO" id="GO:0005737">
    <property type="term" value="C:cytoplasm"/>
    <property type="evidence" value="ECO:0007669"/>
    <property type="project" value="TreeGrafter"/>
</dbReference>
<evidence type="ECO:0000259" key="3">
    <source>
        <dbReference type="Pfam" id="PF01266"/>
    </source>
</evidence>
<dbReference type="EMBL" id="OC919582">
    <property type="protein sequence ID" value="CAD7651582.1"/>
    <property type="molecule type" value="Genomic_DNA"/>
</dbReference>
<dbReference type="GO" id="GO:0005886">
    <property type="term" value="C:plasma membrane"/>
    <property type="evidence" value="ECO:0007669"/>
    <property type="project" value="TreeGrafter"/>
</dbReference>
<dbReference type="GO" id="GO:0055130">
    <property type="term" value="P:D-alanine catabolic process"/>
    <property type="evidence" value="ECO:0007669"/>
    <property type="project" value="TreeGrafter"/>
</dbReference>